<dbReference type="AlphaFoldDB" id="A0A1H7SJE4"/>
<dbReference type="STRING" id="228957.SAMN04488008_10527"/>
<dbReference type="CDD" id="cd06223">
    <property type="entry name" value="PRTases_typeI"/>
    <property type="match status" value="1"/>
</dbReference>
<dbReference type="FunFam" id="3.40.50.2020:FF:000014">
    <property type="entry name" value="Ribose-phosphate pyrophosphokinase 1"/>
    <property type="match status" value="1"/>
</dbReference>
<keyword evidence="3" id="KW-0418">Kinase</keyword>
<dbReference type="GO" id="GO:0000287">
    <property type="term" value="F:magnesium ion binding"/>
    <property type="evidence" value="ECO:0007669"/>
    <property type="project" value="InterPro"/>
</dbReference>
<keyword evidence="4" id="KW-1185">Reference proteome</keyword>
<dbReference type="OrthoDB" id="324294at2"/>
<evidence type="ECO:0000313" key="4">
    <source>
        <dbReference type="Proteomes" id="UP000198990"/>
    </source>
</evidence>
<dbReference type="SUPFAM" id="SSF53271">
    <property type="entry name" value="PRTase-like"/>
    <property type="match status" value="1"/>
</dbReference>
<dbReference type="SMART" id="SM01400">
    <property type="entry name" value="Pribosyltran_N"/>
    <property type="match status" value="1"/>
</dbReference>
<dbReference type="Pfam" id="PF13793">
    <property type="entry name" value="Pribosyltran_N"/>
    <property type="match status" value="1"/>
</dbReference>
<dbReference type="GO" id="GO:0004749">
    <property type="term" value="F:ribose phosphate diphosphokinase activity"/>
    <property type="evidence" value="ECO:0007669"/>
    <property type="project" value="TreeGrafter"/>
</dbReference>
<dbReference type="GO" id="GO:0006164">
    <property type="term" value="P:purine nucleotide biosynthetic process"/>
    <property type="evidence" value="ECO:0007669"/>
    <property type="project" value="TreeGrafter"/>
</dbReference>
<keyword evidence="3" id="KW-0808">Transferase</keyword>
<dbReference type="InterPro" id="IPR029057">
    <property type="entry name" value="PRTase-like"/>
</dbReference>
<dbReference type="RefSeq" id="WP_091624559.1">
    <property type="nucleotide sequence ID" value="NZ_FNZN01000005.1"/>
</dbReference>
<feature type="domain" description="Ribose-phosphate pyrophosphokinase N-terminal" evidence="2">
    <location>
        <begin position="8"/>
        <end position="126"/>
    </location>
</feature>
<dbReference type="InterPro" id="IPR000836">
    <property type="entry name" value="PRTase_dom"/>
</dbReference>
<name>A0A1H7SJE4_9FLAO</name>
<dbReference type="Pfam" id="PF14572">
    <property type="entry name" value="Pribosyl_synth"/>
    <property type="match status" value="1"/>
</dbReference>
<dbReference type="PANTHER" id="PTHR10210:SF41">
    <property type="entry name" value="RIBOSE-PHOSPHATE PYROPHOSPHOKINASE 1, CHLOROPLASTIC"/>
    <property type="match status" value="1"/>
</dbReference>
<dbReference type="GO" id="GO:0016301">
    <property type="term" value="F:kinase activity"/>
    <property type="evidence" value="ECO:0007669"/>
    <property type="project" value="UniProtKB-KW"/>
</dbReference>
<dbReference type="GO" id="GO:0005737">
    <property type="term" value="C:cytoplasm"/>
    <property type="evidence" value="ECO:0007669"/>
    <property type="project" value="TreeGrafter"/>
</dbReference>
<protein>
    <submittedName>
        <fullName evidence="3">Ribose-phosphate pyrophosphokinase</fullName>
    </submittedName>
</protein>
<dbReference type="InterPro" id="IPR005946">
    <property type="entry name" value="Rib-P_diPkinase"/>
</dbReference>
<sequence length="326" mass="35698">MNTTKNLIFALEPSKAFGSMVAEAIGGTLSVHEERDFSEGEHKIRSLVDVRNKAIFIIYSLYGDPQLTVNDKLCRVLFFIGSLKDAGAATVTVIAPYLCYSRKDKKTKSYDPITTQYVARLFEALGTDRLVTLDVHNVQAFENAFRIPTTHLEAKGFLANYFTPLLKKTETVVLSPDSGGIKRAMAFAKTLEKEQKTPIPVAVMHKTRSEGVVGGTAQIFGEVRAKTVIIIDDLISTGTTLLRAAKACKQAGAKKVYAVATHGIFSVAANETLKDPALDKIVITNSIPPHRLSKELMEKKVDIINVAPLVAEAIRNLMEDNAFQIS</sequence>
<dbReference type="GO" id="GO:0006015">
    <property type="term" value="P:5-phosphoribose 1-diphosphate biosynthetic process"/>
    <property type="evidence" value="ECO:0007669"/>
    <property type="project" value="TreeGrafter"/>
</dbReference>
<dbReference type="Gene3D" id="3.40.50.2020">
    <property type="match status" value="2"/>
</dbReference>
<dbReference type="EMBL" id="FNZN01000005">
    <property type="protein sequence ID" value="SEL72529.1"/>
    <property type="molecule type" value="Genomic_DNA"/>
</dbReference>
<dbReference type="Proteomes" id="UP000198990">
    <property type="component" value="Unassembled WGS sequence"/>
</dbReference>
<gene>
    <name evidence="3" type="ORF">SAMN04488008_10527</name>
</gene>
<dbReference type="InterPro" id="IPR029099">
    <property type="entry name" value="Pribosyltran_N"/>
</dbReference>
<accession>A0A1H7SJE4</accession>
<evidence type="ECO:0000256" key="1">
    <source>
        <dbReference type="ARBA" id="ARBA00022727"/>
    </source>
</evidence>
<dbReference type="GO" id="GO:0002189">
    <property type="term" value="C:ribose phosphate diphosphokinase complex"/>
    <property type="evidence" value="ECO:0007669"/>
    <property type="project" value="TreeGrafter"/>
</dbReference>
<keyword evidence="1" id="KW-0545">Nucleotide biosynthesis</keyword>
<dbReference type="NCBIfam" id="TIGR01251">
    <property type="entry name" value="ribP_PPkin"/>
    <property type="match status" value="1"/>
</dbReference>
<dbReference type="PANTHER" id="PTHR10210">
    <property type="entry name" value="RIBOSE-PHOSPHATE DIPHOSPHOKINASE FAMILY MEMBER"/>
    <property type="match status" value="1"/>
</dbReference>
<proteinExistence type="predicted"/>
<organism evidence="3 4">
    <name type="scientific">Maribacter orientalis</name>
    <dbReference type="NCBI Taxonomy" id="228957"/>
    <lineage>
        <taxon>Bacteria</taxon>
        <taxon>Pseudomonadati</taxon>
        <taxon>Bacteroidota</taxon>
        <taxon>Flavobacteriia</taxon>
        <taxon>Flavobacteriales</taxon>
        <taxon>Flavobacteriaceae</taxon>
        <taxon>Maribacter</taxon>
    </lineage>
</organism>
<evidence type="ECO:0000313" key="3">
    <source>
        <dbReference type="EMBL" id="SEL72529.1"/>
    </source>
</evidence>
<reference evidence="4" key="1">
    <citation type="submission" date="2016-10" db="EMBL/GenBank/DDBJ databases">
        <authorList>
            <person name="Varghese N."/>
            <person name="Submissions S."/>
        </authorList>
    </citation>
    <scope>NUCLEOTIDE SEQUENCE [LARGE SCALE GENOMIC DNA]</scope>
    <source>
        <strain evidence="4">DSM 16471</strain>
    </source>
</reference>
<evidence type="ECO:0000259" key="2">
    <source>
        <dbReference type="Pfam" id="PF13793"/>
    </source>
</evidence>